<dbReference type="AlphaFoldDB" id="A0AAW1RM64"/>
<keyword evidence="2" id="KW-0328">Glycosyltransferase</keyword>
<organism evidence="6 7">
    <name type="scientific">Elliptochloris bilobata</name>
    <dbReference type="NCBI Taxonomy" id="381761"/>
    <lineage>
        <taxon>Eukaryota</taxon>
        <taxon>Viridiplantae</taxon>
        <taxon>Chlorophyta</taxon>
        <taxon>core chlorophytes</taxon>
        <taxon>Trebouxiophyceae</taxon>
        <taxon>Trebouxiophyceae incertae sedis</taxon>
        <taxon>Elliptochloris clade</taxon>
        <taxon>Elliptochloris</taxon>
    </lineage>
</organism>
<proteinExistence type="predicted"/>
<evidence type="ECO:0000256" key="5">
    <source>
        <dbReference type="ARBA" id="ARBA00023180"/>
    </source>
</evidence>
<gene>
    <name evidence="6" type="ORF">WJX81_005657</name>
</gene>
<keyword evidence="4" id="KW-0472">Membrane</keyword>
<comment type="subcellular location">
    <subcellularLocation>
        <location evidence="1">Membrane</location>
        <topology evidence="1">Single-pass type II membrane protein</topology>
    </subcellularLocation>
</comment>
<evidence type="ECO:0000256" key="4">
    <source>
        <dbReference type="ARBA" id="ARBA00023136"/>
    </source>
</evidence>
<sequence>MRAQVAVVLVLTGDAAWAGTAKVALLFMTYGDLPLERLWRRWFEGATGLVYRGCQPESSEATSECFSHLEAEENHSPIASQHLFNVYVHPKPDFPGFQPDSIFTGYELSHRVDSRWAFSSTAMYTLVHAAVHNPSNAFFVLLSEACVPLYPATVVYLQLVSEPRSRLNAGCAGAPEFGKNVHHTSDSVRRRLDEEAVSWVKSATWAVLNRKHAEIVSRTHDDFLLSLPDEWYLSTVLYTHNLQNETTCDWQGPTYQEWTAADTDHSVTYHSVTLDMLRRMRLGSSYVGVVCDWEAAISQAADPGRFGDTRMQKWRGEARAFQAMNDTCPLFMRKLAPDGQASFMAALWEGELPAAGNLARKSLHGGKARKLVDV</sequence>
<dbReference type="PANTHER" id="PTHR31042:SF150">
    <property type="entry name" value="OS06G0661900 PROTEIN"/>
    <property type="match status" value="1"/>
</dbReference>
<protein>
    <submittedName>
        <fullName evidence="6">Uncharacterized protein</fullName>
    </submittedName>
</protein>
<dbReference type="InterPro" id="IPR044174">
    <property type="entry name" value="BC10-like"/>
</dbReference>
<evidence type="ECO:0000256" key="2">
    <source>
        <dbReference type="ARBA" id="ARBA00022676"/>
    </source>
</evidence>
<name>A0AAW1RM64_9CHLO</name>
<reference evidence="6 7" key="1">
    <citation type="journal article" date="2024" name="Nat. Commun.">
        <title>Phylogenomics reveals the evolutionary origins of lichenization in chlorophyte algae.</title>
        <authorList>
            <person name="Puginier C."/>
            <person name="Libourel C."/>
            <person name="Otte J."/>
            <person name="Skaloud P."/>
            <person name="Haon M."/>
            <person name="Grisel S."/>
            <person name="Petersen M."/>
            <person name="Berrin J.G."/>
            <person name="Delaux P.M."/>
            <person name="Dal Grande F."/>
            <person name="Keller J."/>
        </authorList>
    </citation>
    <scope>NUCLEOTIDE SEQUENCE [LARGE SCALE GENOMIC DNA]</scope>
    <source>
        <strain evidence="6 7">SAG 245.80</strain>
    </source>
</reference>
<accession>A0AAW1RM64</accession>
<dbReference type="PANTHER" id="PTHR31042">
    <property type="entry name" value="CORE-2/I-BRANCHING BETA-1,6-N-ACETYLGLUCOSAMINYLTRANSFERASE FAMILY PROTEIN-RELATED"/>
    <property type="match status" value="1"/>
</dbReference>
<dbReference type="GO" id="GO:0016020">
    <property type="term" value="C:membrane"/>
    <property type="evidence" value="ECO:0007669"/>
    <property type="project" value="UniProtKB-SubCell"/>
</dbReference>
<keyword evidence="7" id="KW-1185">Reference proteome</keyword>
<evidence type="ECO:0000313" key="6">
    <source>
        <dbReference type="EMBL" id="KAK9834874.1"/>
    </source>
</evidence>
<evidence type="ECO:0000256" key="1">
    <source>
        <dbReference type="ARBA" id="ARBA00004606"/>
    </source>
</evidence>
<dbReference type="Pfam" id="PF02485">
    <property type="entry name" value="Branch"/>
    <property type="match status" value="1"/>
</dbReference>
<keyword evidence="3" id="KW-0808">Transferase</keyword>
<keyword evidence="5" id="KW-0325">Glycoprotein</keyword>
<evidence type="ECO:0000256" key="3">
    <source>
        <dbReference type="ARBA" id="ARBA00022679"/>
    </source>
</evidence>
<dbReference type="EMBL" id="JALJOU010000031">
    <property type="protein sequence ID" value="KAK9834874.1"/>
    <property type="molecule type" value="Genomic_DNA"/>
</dbReference>
<dbReference type="InterPro" id="IPR003406">
    <property type="entry name" value="Glyco_trans_14"/>
</dbReference>
<dbReference type="Proteomes" id="UP001445335">
    <property type="component" value="Unassembled WGS sequence"/>
</dbReference>
<comment type="caution">
    <text evidence="6">The sequence shown here is derived from an EMBL/GenBank/DDBJ whole genome shotgun (WGS) entry which is preliminary data.</text>
</comment>
<evidence type="ECO:0000313" key="7">
    <source>
        <dbReference type="Proteomes" id="UP001445335"/>
    </source>
</evidence>
<dbReference type="GO" id="GO:0016757">
    <property type="term" value="F:glycosyltransferase activity"/>
    <property type="evidence" value="ECO:0007669"/>
    <property type="project" value="UniProtKB-KW"/>
</dbReference>